<keyword evidence="3" id="KW-0963">Cytoplasm</keyword>
<evidence type="ECO:0000256" key="2">
    <source>
        <dbReference type="ARBA" id="ARBA00004496"/>
    </source>
</evidence>
<evidence type="ECO:0000313" key="6">
    <source>
        <dbReference type="Proteomes" id="UP000287651"/>
    </source>
</evidence>
<dbReference type="EMBL" id="AMZH03000989">
    <property type="protein sequence ID" value="RRT81100.1"/>
    <property type="molecule type" value="Genomic_DNA"/>
</dbReference>
<dbReference type="GO" id="GO:0005634">
    <property type="term" value="C:nucleus"/>
    <property type="evidence" value="ECO:0007669"/>
    <property type="project" value="UniProtKB-SubCell"/>
</dbReference>
<protein>
    <submittedName>
        <fullName evidence="5">Uncharacterized protein</fullName>
    </submittedName>
</protein>
<dbReference type="CDD" id="cd23767">
    <property type="entry name" value="IQCD"/>
    <property type="match status" value="1"/>
</dbReference>
<dbReference type="PANTHER" id="PTHR31250:SF27">
    <property type="entry name" value="IQ DOMAIN-CONTAINING PROTEIN IQM5"/>
    <property type="match status" value="1"/>
</dbReference>
<dbReference type="AlphaFoldDB" id="A0A427AXX5"/>
<comment type="caution">
    <text evidence="5">The sequence shown here is derived from an EMBL/GenBank/DDBJ whole genome shotgun (WGS) entry which is preliminary data.</text>
</comment>
<sequence length="168" mass="19242">MGLSLSLLSWAWIECRRNKIFGSPETADVLVRSISFGDQKDMTMTLRSLSFKRSDSSKKMVSKATDNTAVEKSLSFKGWERETTLSFKNETAQGSFKSPMKITVPQCPYEFSSPRPLSELDAAATKLQKVYKSYRTRRNLADCAVVVEELWFVLLPFCRMLYLTKHFL</sequence>
<dbReference type="PANTHER" id="PTHR31250">
    <property type="entry name" value="IQ DOMAIN-CONTAINING PROTEIN IQM3"/>
    <property type="match status" value="1"/>
</dbReference>
<evidence type="ECO:0000256" key="4">
    <source>
        <dbReference type="ARBA" id="ARBA00023242"/>
    </source>
</evidence>
<keyword evidence="4" id="KW-0539">Nucleus</keyword>
<proteinExistence type="predicted"/>
<comment type="subcellular location">
    <subcellularLocation>
        <location evidence="2">Cytoplasm</location>
    </subcellularLocation>
    <subcellularLocation>
        <location evidence="1">Nucleus</location>
    </subcellularLocation>
</comment>
<dbReference type="GO" id="GO:0005737">
    <property type="term" value="C:cytoplasm"/>
    <property type="evidence" value="ECO:0007669"/>
    <property type="project" value="UniProtKB-SubCell"/>
</dbReference>
<accession>A0A427AXX5</accession>
<organism evidence="5 6">
    <name type="scientific">Ensete ventricosum</name>
    <name type="common">Abyssinian banana</name>
    <name type="synonym">Musa ensete</name>
    <dbReference type="NCBI Taxonomy" id="4639"/>
    <lineage>
        <taxon>Eukaryota</taxon>
        <taxon>Viridiplantae</taxon>
        <taxon>Streptophyta</taxon>
        <taxon>Embryophyta</taxon>
        <taxon>Tracheophyta</taxon>
        <taxon>Spermatophyta</taxon>
        <taxon>Magnoliopsida</taxon>
        <taxon>Liliopsida</taxon>
        <taxon>Zingiberales</taxon>
        <taxon>Musaceae</taxon>
        <taxon>Ensete</taxon>
    </lineage>
</organism>
<dbReference type="Proteomes" id="UP000287651">
    <property type="component" value="Unassembled WGS sequence"/>
</dbReference>
<gene>
    <name evidence="5" type="ORF">B296_00003012</name>
</gene>
<evidence type="ECO:0000313" key="5">
    <source>
        <dbReference type="EMBL" id="RRT81100.1"/>
    </source>
</evidence>
<evidence type="ECO:0000256" key="3">
    <source>
        <dbReference type="ARBA" id="ARBA00022490"/>
    </source>
</evidence>
<dbReference type="InterPro" id="IPR044159">
    <property type="entry name" value="IQM"/>
</dbReference>
<name>A0A427AXX5_ENSVE</name>
<reference evidence="5 6" key="1">
    <citation type="journal article" date="2014" name="Agronomy (Basel)">
        <title>A Draft Genome Sequence for Ensete ventricosum, the Drought-Tolerant Tree Against Hunger.</title>
        <authorList>
            <person name="Harrison J."/>
            <person name="Moore K.A."/>
            <person name="Paszkiewicz K."/>
            <person name="Jones T."/>
            <person name="Grant M."/>
            <person name="Ambacheew D."/>
            <person name="Muzemil S."/>
            <person name="Studholme D.J."/>
        </authorList>
    </citation>
    <scope>NUCLEOTIDE SEQUENCE [LARGE SCALE GENOMIC DNA]</scope>
</reference>
<evidence type="ECO:0000256" key="1">
    <source>
        <dbReference type="ARBA" id="ARBA00004123"/>
    </source>
</evidence>